<protein>
    <submittedName>
        <fullName evidence="2">Uncharacterized protein</fullName>
    </submittedName>
</protein>
<proteinExistence type="predicted"/>
<feature type="transmembrane region" description="Helical" evidence="1">
    <location>
        <begin position="157"/>
        <end position="176"/>
    </location>
</feature>
<keyword evidence="3" id="KW-1185">Reference proteome</keyword>
<dbReference type="RefSeq" id="WP_091685228.1">
    <property type="nucleotide sequence ID" value="NZ_FOSN01000015.1"/>
</dbReference>
<accession>A0A1I4BJS6</accession>
<keyword evidence="1" id="KW-1133">Transmembrane helix</keyword>
<name>A0A1I4BJS6_9HYPH</name>
<evidence type="ECO:0000313" key="2">
    <source>
        <dbReference type="EMBL" id="SFK69074.1"/>
    </source>
</evidence>
<feature type="transmembrane region" description="Helical" evidence="1">
    <location>
        <begin position="80"/>
        <end position="100"/>
    </location>
</feature>
<dbReference type="OrthoDB" id="7375506at2"/>
<evidence type="ECO:0000313" key="3">
    <source>
        <dbReference type="Proteomes" id="UP000198755"/>
    </source>
</evidence>
<dbReference type="EMBL" id="FOSN01000015">
    <property type="protein sequence ID" value="SFK69074.1"/>
    <property type="molecule type" value="Genomic_DNA"/>
</dbReference>
<gene>
    <name evidence="2" type="ORF">SAMN05444581_11557</name>
</gene>
<keyword evidence="1" id="KW-0472">Membrane</keyword>
<organism evidence="2 3">
    <name type="scientific">Methylocapsa palsarum</name>
    <dbReference type="NCBI Taxonomy" id="1612308"/>
    <lineage>
        <taxon>Bacteria</taxon>
        <taxon>Pseudomonadati</taxon>
        <taxon>Pseudomonadota</taxon>
        <taxon>Alphaproteobacteria</taxon>
        <taxon>Hyphomicrobiales</taxon>
        <taxon>Beijerinckiaceae</taxon>
        <taxon>Methylocapsa</taxon>
    </lineage>
</organism>
<feature type="transmembrane region" description="Helical" evidence="1">
    <location>
        <begin position="112"/>
        <end position="145"/>
    </location>
</feature>
<feature type="transmembrane region" description="Helical" evidence="1">
    <location>
        <begin position="25"/>
        <end position="43"/>
    </location>
</feature>
<sequence length="183" mass="20437">MIEPVNANYEFDPPEHAKHFWLRQIPYLAAFLFTLIGVGYTSVARQPLTGYWEFMAMFMCAVCVNAGWTRAHKKDAVGQLVWTQVVHWGVFLVAMNLVLLPSVQKMTDADTIGLMMLLLLALATFISGIHLLSWQICVLGVLMALGVPGIAWLENSALLLVFGAVSLAGFAGFIWWRSRRHEA</sequence>
<dbReference type="STRING" id="1612308.SAMN05444581_11557"/>
<dbReference type="AlphaFoldDB" id="A0A1I4BJS6"/>
<reference evidence="2 3" key="1">
    <citation type="submission" date="2016-10" db="EMBL/GenBank/DDBJ databases">
        <authorList>
            <person name="de Groot N.N."/>
        </authorList>
    </citation>
    <scope>NUCLEOTIDE SEQUENCE [LARGE SCALE GENOMIC DNA]</scope>
    <source>
        <strain evidence="2 3">NE2</strain>
    </source>
</reference>
<evidence type="ECO:0000256" key="1">
    <source>
        <dbReference type="SAM" id="Phobius"/>
    </source>
</evidence>
<feature type="transmembrane region" description="Helical" evidence="1">
    <location>
        <begin position="50"/>
        <end position="68"/>
    </location>
</feature>
<dbReference type="Proteomes" id="UP000198755">
    <property type="component" value="Unassembled WGS sequence"/>
</dbReference>
<keyword evidence="1" id="KW-0812">Transmembrane</keyword>